<dbReference type="RefSeq" id="XP_033598214.1">
    <property type="nucleotide sequence ID" value="XM_033747390.1"/>
</dbReference>
<dbReference type="SUPFAM" id="SSF56112">
    <property type="entry name" value="Protein kinase-like (PK-like)"/>
    <property type="match status" value="1"/>
</dbReference>
<sequence length="382" mass="43294">MSITVHDIVKLKFGSSGVEGDFPIDENVIAALPEGAKVLSAHSYGFSAWTATARLQARMADGSLKNFFLKLATDDAGKMMVEGEFRSMKELYKSLPSFVPFPIAWGQYANFNHPIFFFLCDFIEMTNKLPEPIQFCSKLTELHKSSVSPTGKFGFHTPTCHGRFPQAVDWDANWSSFFGRMLQTALAIDIERSPTWKEYEEIAARTVSHVVPRLLGVLQSEGRTLKPCLIHGDLWEGNIGTNMATGNIYIFDAGAYYAHNEMELGMWRCERQRIKSHDYKQQYLHYMGISEPVDEFEDRNRLYCIKMNVIHAAHHPGTIVRETAYNDMCYLVDKYAPFPDGEGLPRSDVMGEVDPSIPDGFNTKPWGRDGVDRRASIQRGEY</sequence>
<protein>
    <recommendedName>
        <fullName evidence="1">protein-ribulosamine 3-kinase</fullName>
        <ecNumber evidence="1">2.7.1.172</ecNumber>
    </recommendedName>
</protein>
<accession>A0A6A6VZP9</accession>
<reference evidence="4" key="1">
    <citation type="journal article" date="2020" name="Stud. Mycol.">
        <title>101 Dothideomycetes genomes: a test case for predicting lifestyles and emergence of pathogens.</title>
        <authorList>
            <person name="Haridas S."/>
            <person name="Albert R."/>
            <person name="Binder M."/>
            <person name="Bloem J."/>
            <person name="Labutti K."/>
            <person name="Salamov A."/>
            <person name="Andreopoulos B."/>
            <person name="Baker S."/>
            <person name="Barry K."/>
            <person name="Bills G."/>
            <person name="Bluhm B."/>
            <person name="Cannon C."/>
            <person name="Castanera R."/>
            <person name="Culley D."/>
            <person name="Daum C."/>
            <person name="Ezra D."/>
            <person name="Gonzalez J."/>
            <person name="Henrissat B."/>
            <person name="Kuo A."/>
            <person name="Liang C."/>
            <person name="Lipzen A."/>
            <person name="Lutzoni F."/>
            <person name="Magnuson J."/>
            <person name="Mondo S."/>
            <person name="Nolan M."/>
            <person name="Ohm R."/>
            <person name="Pangilinan J."/>
            <person name="Park H.-J."/>
            <person name="Ramirez L."/>
            <person name="Alfaro M."/>
            <person name="Sun H."/>
            <person name="Tritt A."/>
            <person name="Yoshinaga Y."/>
            <person name="Zwiers L.-H."/>
            <person name="Turgeon B."/>
            <person name="Goodwin S."/>
            <person name="Spatafora J."/>
            <person name="Crous P."/>
            <person name="Grigoriev I."/>
        </authorList>
    </citation>
    <scope>NUCLEOTIDE SEQUENCE</scope>
    <source>
        <strain evidence="4">CBS 121739</strain>
    </source>
</reference>
<dbReference type="PANTHER" id="PTHR12149">
    <property type="entry name" value="FRUCTOSAMINE 3 KINASE-RELATED PROTEIN"/>
    <property type="match status" value="1"/>
</dbReference>
<dbReference type="Proteomes" id="UP000799437">
    <property type="component" value="Unassembled WGS sequence"/>
</dbReference>
<dbReference type="GeneID" id="54488444"/>
<dbReference type="PANTHER" id="PTHR12149:SF8">
    <property type="entry name" value="PROTEIN-RIBULOSAMINE 3-KINASE"/>
    <property type="match status" value="1"/>
</dbReference>
<dbReference type="EMBL" id="ML996577">
    <property type="protein sequence ID" value="KAF2755763.1"/>
    <property type="molecule type" value="Genomic_DNA"/>
</dbReference>
<evidence type="ECO:0000256" key="2">
    <source>
        <dbReference type="ARBA" id="ARBA00048655"/>
    </source>
</evidence>
<dbReference type="GO" id="GO:0102193">
    <property type="term" value="F:protein-ribulosamine 3-kinase activity"/>
    <property type="evidence" value="ECO:0007669"/>
    <property type="project" value="UniProtKB-EC"/>
</dbReference>
<keyword evidence="5" id="KW-1185">Reference proteome</keyword>
<dbReference type="Gene3D" id="3.90.1200.10">
    <property type="match status" value="1"/>
</dbReference>
<gene>
    <name evidence="4" type="ORF">EJ05DRAFT_503216</name>
</gene>
<proteinExistence type="predicted"/>
<dbReference type="InterPro" id="IPR016477">
    <property type="entry name" value="Fructo-/Ketosamine-3-kinase"/>
</dbReference>
<dbReference type="InterPro" id="IPR011009">
    <property type="entry name" value="Kinase-like_dom_sf"/>
</dbReference>
<comment type="catalytic activity">
    <reaction evidence="2">
        <text>N(6)-D-ribulosyl-L-lysyl-[protein] + ATP = N(6)-(3-O-phospho-D-ribulosyl)-L-lysyl-[protein] + ADP + H(+)</text>
        <dbReference type="Rhea" id="RHEA:48432"/>
        <dbReference type="Rhea" id="RHEA-COMP:12103"/>
        <dbReference type="Rhea" id="RHEA-COMP:12104"/>
        <dbReference type="ChEBI" id="CHEBI:15378"/>
        <dbReference type="ChEBI" id="CHEBI:30616"/>
        <dbReference type="ChEBI" id="CHEBI:90418"/>
        <dbReference type="ChEBI" id="CHEBI:90420"/>
        <dbReference type="ChEBI" id="CHEBI:456216"/>
        <dbReference type="EC" id="2.7.1.172"/>
    </reaction>
    <physiologicalReaction direction="left-to-right" evidence="2">
        <dbReference type="Rhea" id="RHEA:48433"/>
    </physiologicalReaction>
</comment>
<dbReference type="Pfam" id="PF03881">
    <property type="entry name" value="Fructosamin_kin"/>
    <property type="match status" value="1"/>
</dbReference>
<feature type="region of interest" description="Disordered" evidence="3">
    <location>
        <begin position="361"/>
        <end position="382"/>
    </location>
</feature>
<dbReference type="EC" id="2.7.1.172" evidence="1"/>
<evidence type="ECO:0000313" key="5">
    <source>
        <dbReference type="Proteomes" id="UP000799437"/>
    </source>
</evidence>
<dbReference type="OrthoDB" id="5772781at2759"/>
<dbReference type="AlphaFoldDB" id="A0A6A6VZP9"/>
<name>A0A6A6VZP9_9PEZI</name>
<evidence type="ECO:0000256" key="1">
    <source>
        <dbReference type="ARBA" id="ARBA00011961"/>
    </source>
</evidence>
<feature type="compositionally biased region" description="Basic and acidic residues" evidence="3">
    <location>
        <begin position="366"/>
        <end position="382"/>
    </location>
</feature>
<organism evidence="4 5">
    <name type="scientific">Pseudovirgaria hyperparasitica</name>
    <dbReference type="NCBI Taxonomy" id="470096"/>
    <lineage>
        <taxon>Eukaryota</taxon>
        <taxon>Fungi</taxon>
        <taxon>Dikarya</taxon>
        <taxon>Ascomycota</taxon>
        <taxon>Pezizomycotina</taxon>
        <taxon>Dothideomycetes</taxon>
        <taxon>Dothideomycetes incertae sedis</taxon>
        <taxon>Acrospermales</taxon>
        <taxon>Acrospermaceae</taxon>
        <taxon>Pseudovirgaria</taxon>
    </lineage>
</organism>
<evidence type="ECO:0000256" key="3">
    <source>
        <dbReference type="SAM" id="MobiDB-lite"/>
    </source>
</evidence>
<evidence type="ECO:0000313" key="4">
    <source>
        <dbReference type="EMBL" id="KAF2755763.1"/>
    </source>
</evidence>